<evidence type="ECO:0000313" key="2">
    <source>
        <dbReference type="EMBL" id="ACN58179.1"/>
    </source>
</evidence>
<protein>
    <submittedName>
        <fullName evidence="2">Delta-coixin</fullName>
    </submittedName>
</protein>
<name>C0L973_COILA</name>
<sequence length="166" mass="17969">MASQTTKMLALVVLLALSTIATATTTCLQNAPRMMGMTMVDPCMQSCMMQQSLAMAISSPSLVMGMNSVVSCMQSCMMQHAFAIGGSSLPTVVMQRQPFTMAQQQCCMQPMMMQGVMSPLCHCGVVCQMMQLQQMRMEAQLPSMCSATAMPILAAYAQRPFPCCAF</sequence>
<reference evidence="2" key="2">
    <citation type="submission" date="2009-01" db="EMBL/GenBank/DDBJ databases">
        <authorList>
            <person name="Lin L.-J."/>
            <person name="Tzen J.T.C."/>
        </authorList>
    </citation>
    <scope>NUCLEOTIDE SEQUENCE</scope>
</reference>
<dbReference type="EMBL" id="FJ669142">
    <property type="protein sequence ID" value="ACN58179.1"/>
    <property type="molecule type" value="mRNA"/>
</dbReference>
<reference evidence="2" key="1">
    <citation type="journal article" date="2009" name="J. Agric. Food Chem.">
        <title>Molecular cloning, mass spectrometric identification, and nutritional evaluation of 10 coixins in adlay ( Coix lachryma-jobi L.).</title>
        <authorList>
            <person name="Lin L.J."/>
            <person name="Hsiao E.S."/>
            <person name="Tseng H.S."/>
            <person name="Chung M.C."/>
            <person name="Chua A.C."/>
            <person name="Kuo M.E."/>
            <person name="Tzen J.T."/>
        </authorList>
    </citation>
    <scope>NUCLEOTIDE SEQUENCE</scope>
</reference>
<proteinExistence type="evidence at transcript level"/>
<dbReference type="AlphaFoldDB" id="C0L973"/>
<feature type="signal peptide" evidence="1">
    <location>
        <begin position="1"/>
        <end position="23"/>
    </location>
</feature>
<feature type="chain" id="PRO_5002898965" evidence="1">
    <location>
        <begin position="24"/>
        <end position="166"/>
    </location>
</feature>
<evidence type="ECO:0000256" key="1">
    <source>
        <dbReference type="SAM" id="SignalP"/>
    </source>
</evidence>
<accession>C0L973</accession>
<organism evidence="2">
    <name type="scientific">Coix lacryma-jobi</name>
    <name type="common">Job's tears</name>
    <dbReference type="NCBI Taxonomy" id="4505"/>
    <lineage>
        <taxon>Eukaryota</taxon>
        <taxon>Viridiplantae</taxon>
        <taxon>Streptophyta</taxon>
        <taxon>Embryophyta</taxon>
        <taxon>Tracheophyta</taxon>
        <taxon>Spermatophyta</taxon>
        <taxon>Magnoliopsida</taxon>
        <taxon>Liliopsida</taxon>
        <taxon>Poales</taxon>
        <taxon>Poaceae</taxon>
        <taxon>PACMAD clade</taxon>
        <taxon>Panicoideae</taxon>
        <taxon>Andropogonodae</taxon>
        <taxon>Andropogoneae</taxon>
        <taxon>Rottboelliinae</taxon>
        <taxon>Coix</taxon>
    </lineage>
</organism>
<keyword evidence="1" id="KW-0732">Signal</keyword>